<dbReference type="Pfam" id="PF25989">
    <property type="entry name" value="YknX_C"/>
    <property type="match status" value="1"/>
</dbReference>
<accession>W0RGN6</accession>
<dbReference type="KEGG" id="gba:J421_1963"/>
<dbReference type="AlphaFoldDB" id="W0RGN6"/>
<organism evidence="3 4">
    <name type="scientific">Gemmatirosa kalamazoonensis</name>
    <dbReference type="NCBI Taxonomy" id="861299"/>
    <lineage>
        <taxon>Bacteria</taxon>
        <taxon>Pseudomonadati</taxon>
        <taxon>Gemmatimonadota</taxon>
        <taxon>Gemmatimonadia</taxon>
        <taxon>Gemmatimonadales</taxon>
        <taxon>Gemmatimonadaceae</taxon>
        <taxon>Gemmatirosa</taxon>
    </lineage>
</organism>
<dbReference type="GO" id="GO:1990281">
    <property type="term" value="C:efflux pump complex"/>
    <property type="evidence" value="ECO:0007669"/>
    <property type="project" value="TreeGrafter"/>
</dbReference>
<dbReference type="GO" id="GO:0015562">
    <property type="term" value="F:efflux transmembrane transporter activity"/>
    <property type="evidence" value="ECO:0007669"/>
    <property type="project" value="TreeGrafter"/>
</dbReference>
<dbReference type="Gene3D" id="2.40.420.20">
    <property type="match status" value="1"/>
</dbReference>
<feature type="domain" description="YknX-like C-terminal permuted SH3-like" evidence="2">
    <location>
        <begin position="119"/>
        <end position="186"/>
    </location>
</feature>
<dbReference type="Gene3D" id="2.40.30.170">
    <property type="match status" value="1"/>
</dbReference>
<dbReference type="PANTHER" id="PTHR30469">
    <property type="entry name" value="MULTIDRUG RESISTANCE PROTEIN MDTA"/>
    <property type="match status" value="1"/>
</dbReference>
<keyword evidence="4" id="KW-1185">Reference proteome</keyword>
<dbReference type="PANTHER" id="PTHR30469:SF15">
    <property type="entry name" value="HLYD FAMILY OF SECRETION PROTEINS"/>
    <property type="match status" value="1"/>
</dbReference>
<reference evidence="3 4" key="1">
    <citation type="journal article" date="2014" name="Genome Announc.">
        <title>Genome Sequence and Methylome of Soil Bacterium Gemmatirosa kalamazoonensis KBS708T, a Member of the Rarely Cultivated Gemmatimonadetes Phylum.</title>
        <authorList>
            <person name="Debruyn J.M."/>
            <person name="Radosevich M."/>
            <person name="Wommack K.E."/>
            <person name="Polson S.W."/>
            <person name="Hauser L.J."/>
            <person name="Fawaz M.N."/>
            <person name="Korlach J."/>
            <person name="Tsai Y.C."/>
        </authorList>
    </citation>
    <scope>NUCLEOTIDE SEQUENCE [LARGE SCALE GENOMIC DNA]</scope>
    <source>
        <strain evidence="3 4">KBS708</strain>
    </source>
</reference>
<evidence type="ECO:0000313" key="4">
    <source>
        <dbReference type="Proteomes" id="UP000019151"/>
    </source>
</evidence>
<protein>
    <submittedName>
        <fullName evidence="3">Efflux transporter, RND family, MFP subunit</fullName>
    </submittedName>
</protein>
<evidence type="ECO:0000256" key="1">
    <source>
        <dbReference type="ARBA" id="ARBA00009477"/>
    </source>
</evidence>
<name>W0RGN6_9BACT</name>
<dbReference type="NCBIfam" id="TIGR01730">
    <property type="entry name" value="RND_mfp"/>
    <property type="match status" value="1"/>
</dbReference>
<comment type="similarity">
    <text evidence="1">Belongs to the membrane fusion protein (MFP) (TC 8.A.1) family.</text>
</comment>
<dbReference type="InParanoid" id="W0RGN6"/>
<proteinExistence type="inferred from homology"/>
<dbReference type="HOGENOM" id="CLU_1364569_0_0_0"/>
<evidence type="ECO:0000259" key="2">
    <source>
        <dbReference type="Pfam" id="PF25989"/>
    </source>
</evidence>
<sequence length="200" mass="20075">MRSPIAGVVTKLAATLGATVDPSQPLVEVADPSALDVVLYATPSEAARVTPGAKVALGAGQGATAEPLGIGTVVDVGAAVEEATRSVAVRVRVPAVRRPLRIGETVSGRIAVAVKPRAVVVPIDALVPEGDGYKVFVVDARSVAHARPVTVGARADSVVEVTSGLAAGERIVTYGAYGVADSAKVVSPEQAGASTAREKP</sequence>
<dbReference type="EMBL" id="CP007128">
    <property type="protein sequence ID" value="AHG89500.1"/>
    <property type="molecule type" value="Genomic_DNA"/>
</dbReference>
<gene>
    <name evidence="3" type="ORF">J421_1963</name>
</gene>
<dbReference type="Proteomes" id="UP000019151">
    <property type="component" value="Chromosome"/>
</dbReference>
<dbReference type="STRING" id="861299.J421_1963"/>
<evidence type="ECO:0000313" key="3">
    <source>
        <dbReference type="EMBL" id="AHG89500.1"/>
    </source>
</evidence>
<dbReference type="InterPro" id="IPR006143">
    <property type="entry name" value="RND_pump_MFP"/>
</dbReference>
<dbReference type="InterPro" id="IPR058637">
    <property type="entry name" value="YknX-like_C"/>
</dbReference>
<dbReference type="eggNOG" id="COG0845">
    <property type="taxonomic scope" value="Bacteria"/>
</dbReference>